<reference evidence="7 8" key="1">
    <citation type="submission" date="2024-01" db="EMBL/GenBank/DDBJ databases">
        <authorList>
            <person name="Allen C."/>
            <person name="Tagirdzhanova G."/>
        </authorList>
    </citation>
    <scope>NUCLEOTIDE SEQUENCE [LARGE SCALE GENOMIC DNA]</scope>
    <source>
        <strain evidence="7 8">CBS 573.63</strain>
    </source>
</reference>
<comment type="subcellular location">
    <subcellularLocation>
        <location evidence="1">Membrane</location>
        <topology evidence="1">Multi-pass membrane protein</topology>
    </subcellularLocation>
</comment>
<dbReference type="EMBL" id="CAWUOM010000018">
    <property type="protein sequence ID" value="CAK7265575.1"/>
    <property type="molecule type" value="Genomic_DNA"/>
</dbReference>
<evidence type="ECO:0000313" key="8">
    <source>
        <dbReference type="Proteomes" id="UP001642501"/>
    </source>
</evidence>
<dbReference type="PANTHER" id="PTHR12428:SF65">
    <property type="entry name" value="CYTOCHROME C OXIDASE ASSEMBLY PROTEIN COX18, MITOCHONDRIAL"/>
    <property type="match status" value="1"/>
</dbReference>
<keyword evidence="5 6" id="KW-0472">Membrane</keyword>
<feature type="transmembrane region" description="Helical" evidence="6">
    <location>
        <begin position="206"/>
        <end position="226"/>
    </location>
</feature>
<keyword evidence="4 6" id="KW-1133">Transmembrane helix</keyword>
<name>A0ABP0DBJ9_9PEZI</name>
<evidence type="ECO:0000256" key="6">
    <source>
        <dbReference type="SAM" id="Phobius"/>
    </source>
</evidence>
<evidence type="ECO:0000256" key="3">
    <source>
        <dbReference type="ARBA" id="ARBA00022692"/>
    </source>
</evidence>
<organism evidence="7 8">
    <name type="scientific">Sporothrix epigloea</name>
    <dbReference type="NCBI Taxonomy" id="1892477"/>
    <lineage>
        <taxon>Eukaryota</taxon>
        <taxon>Fungi</taxon>
        <taxon>Dikarya</taxon>
        <taxon>Ascomycota</taxon>
        <taxon>Pezizomycotina</taxon>
        <taxon>Sordariomycetes</taxon>
        <taxon>Sordariomycetidae</taxon>
        <taxon>Ophiostomatales</taxon>
        <taxon>Ophiostomataceae</taxon>
        <taxon>Sporothrix</taxon>
    </lineage>
</organism>
<gene>
    <name evidence="7" type="ORF">SEPCBS57363_001653</name>
</gene>
<evidence type="ECO:0000256" key="4">
    <source>
        <dbReference type="ARBA" id="ARBA00022989"/>
    </source>
</evidence>
<dbReference type="PANTHER" id="PTHR12428">
    <property type="entry name" value="OXA1"/>
    <property type="match status" value="1"/>
</dbReference>
<evidence type="ECO:0000313" key="7">
    <source>
        <dbReference type="EMBL" id="CAK7265575.1"/>
    </source>
</evidence>
<keyword evidence="3 6" id="KW-0812">Transmembrane</keyword>
<keyword evidence="8" id="KW-1185">Reference proteome</keyword>
<dbReference type="InterPro" id="IPR001708">
    <property type="entry name" value="YidC/ALB3/OXA1/COX18"/>
</dbReference>
<protein>
    <recommendedName>
        <fullName evidence="9">Mitochondrial export translocase</fullName>
    </recommendedName>
</protein>
<comment type="caution">
    <text evidence="7">The sequence shown here is derived from an EMBL/GenBank/DDBJ whole genome shotgun (WGS) entry which is preliminary data.</text>
</comment>
<evidence type="ECO:0000256" key="2">
    <source>
        <dbReference type="ARBA" id="ARBA00009877"/>
    </source>
</evidence>
<sequence>MPSIQAEVLKRFRKTSSRVYAVFGVQQWKLYGTILALPPWLVVIEALRRMCGASTGLLGMILRTSSAGAATEATTEEASGAAIATSASSEAIDAVSFAGVAPPPTVPEGVSALADPSFVTGGCLWFPDLTAADPYQILPFALSAMLVFNIMPSTDLGRRSLFGLSAKSGGAAGTGNNSSNLAEPVATRALQRTLFLMSIFVGPLTLHFPAAIHLYWLSSAAVSYMITRIIRMIRKMPSVLANGHGRRELPWLVPPNPNTQKEDGRKT</sequence>
<comment type="similarity">
    <text evidence="2">Belongs to the OXA1/ALB3/YidC family.</text>
</comment>
<dbReference type="Proteomes" id="UP001642501">
    <property type="component" value="Unassembled WGS sequence"/>
</dbReference>
<proteinExistence type="inferred from homology"/>
<accession>A0ABP0DBJ9</accession>
<evidence type="ECO:0000256" key="1">
    <source>
        <dbReference type="ARBA" id="ARBA00004141"/>
    </source>
</evidence>
<evidence type="ECO:0000256" key="5">
    <source>
        <dbReference type="ARBA" id="ARBA00023136"/>
    </source>
</evidence>
<evidence type="ECO:0008006" key="9">
    <source>
        <dbReference type="Google" id="ProtNLM"/>
    </source>
</evidence>